<name>A0ABY8X993_9PSEU</name>
<dbReference type="SUPFAM" id="SSF56219">
    <property type="entry name" value="DNase I-like"/>
    <property type="match status" value="1"/>
</dbReference>
<dbReference type="RefSeq" id="WP_285449372.1">
    <property type="nucleotide sequence ID" value="NZ_CP127173.1"/>
</dbReference>
<protein>
    <submittedName>
        <fullName evidence="2">Endonuclease/exonuclease/phosphatase family protein</fullName>
    </submittedName>
</protein>
<keyword evidence="2" id="KW-0378">Hydrolase</keyword>
<dbReference type="PANTHER" id="PTHR16320">
    <property type="entry name" value="SPHINGOMYELINASE FAMILY MEMBER"/>
    <property type="match status" value="1"/>
</dbReference>
<dbReference type="InterPro" id="IPR038772">
    <property type="entry name" value="Sph/SMPD2-like"/>
</dbReference>
<keyword evidence="2" id="KW-0255">Endonuclease</keyword>
<proteinExistence type="predicted"/>
<sequence length="299" mass="32862">MHPMLRLLTFNVLQLPLVSASFRGRRRADWAVEVVRFADPDIVVLNEAFGLSPAGRLVSRLTRHGYRASPQIGAFRGRRKWDSPVPALSPLRGLVGGGVRVLSRYPFGWRGQHLYRAFHPKTQDALCHKGVALVELDTPMGRIWLAATHLQADEPPMPVSETREVRLEQLRELREFVTRTAPPEALVLLAGDLNVEYYKSDARGVPGEPGPDPTEAAEAVGGRLEPDGGMHGYTFDSKRNLLVARSQPGYRNVLDYVGSINENGRRPVPRITTSTVAFGPGGPASDHNPVFATVTLGQP</sequence>
<evidence type="ECO:0000313" key="2">
    <source>
        <dbReference type="EMBL" id="WIV52974.1"/>
    </source>
</evidence>
<reference evidence="2 3" key="1">
    <citation type="submission" date="2023-06" db="EMBL/GenBank/DDBJ databases">
        <authorList>
            <person name="Oyuntsetseg B."/>
            <person name="Kim S.B."/>
        </authorList>
    </citation>
    <scope>NUCLEOTIDE SEQUENCE [LARGE SCALE GENOMIC DNA]</scope>
    <source>
        <strain evidence="2 3">2-2</strain>
    </source>
</reference>
<keyword evidence="3" id="KW-1185">Reference proteome</keyword>
<dbReference type="InterPro" id="IPR005135">
    <property type="entry name" value="Endo/exonuclease/phosphatase"/>
</dbReference>
<dbReference type="Gene3D" id="3.60.10.10">
    <property type="entry name" value="Endonuclease/exonuclease/phosphatase"/>
    <property type="match status" value="1"/>
</dbReference>
<dbReference type="GO" id="GO:0004519">
    <property type="term" value="F:endonuclease activity"/>
    <property type="evidence" value="ECO:0007669"/>
    <property type="project" value="UniProtKB-KW"/>
</dbReference>
<keyword evidence="2" id="KW-0540">Nuclease</keyword>
<accession>A0ABY8X993</accession>
<evidence type="ECO:0000259" key="1">
    <source>
        <dbReference type="Pfam" id="PF03372"/>
    </source>
</evidence>
<dbReference type="Pfam" id="PF03372">
    <property type="entry name" value="Exo_endo_phos"/>
    <property type="match status" value="1"/>
</dbReference>
<organism evidence="2 3">
    <name type="scientific">Amycolatopsis nalaikhensis</name>
    <dbReference type="NCBI Taxonomy" id="715472"/>
    <lineage>
        <taxon>Bacteria</taxon>
        <taxon>Bacillati</taxon>
        <taxon>Actinomycetota</taxon>
        <taxon>Actinomycetes</taxon>
        <taxon>Pseudonocardiales</taxon>
        <taxon>Pseudonocardiaceae</taxon>
        <taxon>Amycolatopsis</taxon>
    </lineage>
</organism>
<evidence type="ECO:0000313" key="3">
    <source>
        <dbReference type="Proteomes" id="UP001227101"/>
    </source>
</evidence>
<dbReference type="PANTHER" id="PTHR16320:SF23">
    <property type="entry name" value="SPHINGOMYELINASE C 1"/>
    <property type="match status" value="1"/>
</dbReference>
<dbReference type="Proteomes" id="UP001227101">
    <property type="component" value="Chromosome"/>
</dbReference>
<dbReference type="InterPro" id="IPR036691">
    <property type="entry name" value="Endo/exonu/phosph_ase_sf"/>
</dbReference>
<feature type="domain" description="Endonuclease/exonuclease/phosphatase" evidence="1">
    <location>
        <begin position="8"/>
        <end position="221"/>
    </location>
</feature>
<gene>
    <name evidence="2" type="ORF">QP939_29020</name>
</gene>
<dbReference type="EMBL" id="CP127173">
    <property type="protein sequence ID" value="WIV52974.1"/>
    <property type="molecule type" value="Genomic_DNA"/>
</dbReference>